<protein>
    <submittedName>
        <fullName evidence="8">ABC transporter permease</fullName>
    </submittedName>
</protein>
<evidence type="ECO:0000256" key="5">
    <source>
        <dbReference type="ARBA" id="ARBA00023136"/>
    </source>
</evidence>
<dbReference type="Pfam" id="PF02687">
    <property type="entry name" value="FtsX"/>
    <property type="match status" value="1"/>
</dbReference>
<dbReference type="RefSeq" id="WP_229704200.1">
    <property type="nucleotide sequence ID" value="NZ_BMJT01000005.1"/>
</dbReference>
<gene>
    <name evidence="8" type="ORF">GCM10007425_17350</name>
</gene>
<evidence type="ECO:0000313" key="8">
    <source>
        <dbReference type="EMBL" id="GGG23388.1"/>
    </source>
</evidence>
<dbReference type="Proteomes" id="UP000616608">
    <property type="component" value="Unassembled WGS sequence"/>
</dbReference>
<dbReference type="PANTHER" id="PTHR46795:SF1">
    <property type="entry name" value="ABC TRANSPORTER PERMEASE PROTEIN"/>
    <property type="match status" value="1"/>
</dbReference>
<dbReference type="InterPro" id="IPR003838">
    <property type="entry name" value="ABC3_permease_C"/>
</dbReference>
<feature type="transmembrane region" description="Helical" evidence="6">
    <location>
        <begin position="21"/>
        <end position="42"/>
    </location>
</feature>
<evidence type="ECO:0000256" key="3">
    <source>
        <dbReference type="ARBA" id="ARBA00022692"/>
    </source>
</evidence>
<dbReference type="PANTHER" id="PTHR46795">
    <property type="entry name" value="ABC TRANSPORTER PERMEASE-RELATED-RELATED"/>
    <property type="match status" value="1"/>
</dbReference>
<reference evidence="8" key="1">
    <citation type="journal article" date="2014" name="Int. J. Syst. Evol. Microbiol.">
        <title>Complete genome sequence of Corynebacterium casei LMG S-19264T (=DSM 44701T), isolated from a smear-ripened cheese.</title>
        <authorList>
            <consortium name="US DOE Joint Genome Institute (JGI-PGF)"/>
            <person name="Walter F."/>
            <person name="Albersmeier A."/>
            <person name="Kalinowski J."/>
            <person name="Ruckert C."/>
        </authorList>
    </citation>
    <scope>NUCLEOTIDE SEQUENCE</scope>
    <source>
        <strain evidence="8">CGMCC 1.15760</strain>
    </source>
</reference>
<feature type="transmembrane region" description="Helical" evidence="6">
    <location>
        <begin position="516"/>
        <end position="540"/>
    </location>
</feature>
<dbReference type="GO" id="GO:0005886">
    <property type="term" value="C:plasma membrane"/>
    <property type="evidence" value="ECO:0007669"/>
    <property type="project" value="UniProtKB-SubCell"/>
</dbReference>
<feature type="transmembrane region" description="Helical" evidence="6">
    <location>
        <begin position="612"/>
        <end position="630"/>
    </location>
</feature>
<feature type="transmembrane region" description="Helical" evidence="6">
    <location>
        <begin position="226"/>
        <end position="253"/>
    </location>
</feature>
<feature type="transmembrane region" description="Helical" evidence="6">
    <location>
        <begin position="146"/>
        <end position="169"/>
    </location>
</feature>
<feature type="transmembrane region" description="Helical" evidence="6">
    <location>
        <begin position="578"/>
        <end position="600"/>
    </location>
</feature>
<comment type="similarity">
    <text evidence="6">Belongs to the ABC-4 integral membrane protein family.</text>
</comment>
<reference evidence="8" key="2">
    <citation type="submission" date="2020-09" db="EMBL/GenBank/DDBJ databases">
        <authorList>
            <person name="Sun Q."/>
            <person name="Zhou Y."/>
        </authorList>
    </citation>
    <scope>NUCLEOTIDE SEQUENCE</scope>
    <source>
        <strain evidence="8">CGMCC 1.15760</strain>
    </source>
</reference>
<evidence type="ECO:0000313" key="9">
    <source>
        <dbReference type="Proteomes" id="UP000616608"/>
    </source>
</evidence>
<keyword evidence="3 6" id="KW-0812">Transmembrane</keyword>
<feature type="transmembrane region" description="Helical" evidence="6">
    <location>
        <begin position="62"/>
        <end position="82"/>
    </location>
</feature>
<keyword evidence="5 6" id="KW-0472">Membrane</keyword>
<dbReference type="InterPro" id="IPR027022">
    <property type="entry name" value="ABC_permease_BceB-typ"/>
</dbReference>
<keyword evidence="2 6" id="KW-1003">Cell membrane</keyword>
<proteinExistence type="inferred from homology"/>
<keyword evidence="6" id="KW-0813">Transport</keyword>
<comment type="subcellular location">
    <subcellularLocation>
        <location evidence="1 6">Cell membrane</location>
        <topology evidence="1 6">Multi-pass membrane protein</topology>
    </subcellularLocation>
</comment>
<feature type="transmembrane region" description="Helical" evidence="6">
    <location>
        <begin position="203"/>
        <end position="220"/>
    </location>
</feature>
<organism evidence="8 9">
    <name type="scientific">Lysinibacillus alkalisoli</name>
    <dbReference type="NCBI Taxonomy" id="1911548"/>
    <lineage>
        <taxon>Bacteria</taxon>
        <taxon>Bacillati</taxon>
        <taxon>Bacillota</taxon>
        <taxon>Bacilli</taxon>
        <taxon>Bacillales</taxon>
        <taxon>Bacillaceae</taxon>
        <taxon>Lysinibacillus</taxon>
    </lineage>
</organism>
<evidence type="ECO:0000256" key="4">
    <source>
        <dbReference type="ARBA" id="ARBA00022989"/>
    </source>
</evidence>
<dbReference type="InterPro" id="IPR052536">
    <property type="entry name" value="ABC-4_Integral_Memb_Prot"/>
</dbReference>
<dbReference type="AlphaFoldDB" id="A0A917LH85"/>
<evidence type="ECO:0000256" key="6">
    <source>
        <dbReference type="PIRNR" id="PIRNR018968"/>
    </source>
</evidence>
<evidence type="ECO:0000259" key="7">
    <source>
        <dbReference type="Pfam" id="PF02687"/>
    </source>
</evidence>
<dbReference type="PIRSF" id="PIRSF018968">
    <property type="entry name" value="ABC_permease_BceB"/>
    <property type="match status" value="1"/>
</dbReference>
<evidence type="ECO:0000256" key="2">
    <source>
        <dbReference type="ARBA" id="ARBA00022475"/>
    </source>
</evidence>
<feature type="transmembrane region" description="Helical" evidence="6">
    <location>
        <begin position="282"/>
        <end position="306"/>
    </location>
</feature>
<feature type="transmembrane region" description="Helical" evidence="6">
    <location>
        <begin position="103"/>
        <end position="126"/>
    </location>
</feature>
<accession>A0A917LH85</accession>
<sequence>MTFRQFAYRNVIRNGRIYAAFFMASCFSVSVFFIYSMLMFHPDLGKGILGDVSIVGMAGAEVILVLFTLFFLFYSMSAFLAARSREFGILLHLGMERRQLNRLIFRETMLIGVTSIIIGMIFGFSFSKFFFMIVREMLQLDSLPLYLAWQPFLLTLGVFFSAFMMISYVSVSFSKEHKVLDLLRGVDQVEAVTPYSKARGIKGFVYIILAYLLAMLAPHVNFLVTLIVFIPILVTFGTYYFFSDTILLILAIIRKQRKLNWKRYRLLAIAEQTHIMKNNAKMFFVVTMVSTLAFLSVGVLAAMSSYTTQYNLVNPMGLIYKGDANNPYEKEHINSLLNQLEERGLSYHLTRFDVVKQTSTATNRQVEVLRESDINRLLYSNNYPIVSLAKGEGMFIPNTEEDLKILKNKRVETVLQENDIPITIDRVYPRVIFPKAIISVNAIIISDEDFEKLWYITSNPHIKQPVYHLFTFDINRWVETKDIRLEPDPYEGVFNEEAPYYLENAGLNYSYIVATYSLFTLVGLLVATVFLLASGSFIYFKLHAALERNQQQFEVLQRMGLSDYEMKKLVNRYLFPQFFVPWGLALLHCTFVFAALQVFLKDLINISIAKEVILAFSFLVLIQVVYFYLIRWRYLSHMRP</sequence>
<keyword evidence="4 6" id="KW-1133">Transmembrane helix</keyword>
<feature type="domain" description="ABC3 transporter permease C-terminal" evidence="7">
    <location>
        <begin position="62"/>
        <end position="172"/>
    </location>
</feature>
<comment type="caution">
    <text evidence="8">The sequence shown here is derived from an EMBL/GenBank/DDBJ whole genome shotgun (WGS) entry which is preliminary data.</text>
</comment>
<keyword evidence="9" id="KW-1185">Reference proteome</keyword>
<dbReference type="GO" id="GO:0055085">
    <property type="term" value="P:transmembrane transport"/>
    <property type="evidence" value="ECO:0007669"/>
    <property type="project" value="UniProtKB-UniRule"/>
</dbReference>
<name>A0A917LH85_9BACI</name>
<dbReference type="EMBL" id="BMJT01000005">
    <property type="protein sequence ID" value="GGG23388.1"/>
    <property type="molecule type" value="Genomic_DNA"/>
</dbReference>
<evidence type="ECO:0000256" key="1">
    <source>
        <dbReference type="ARBA" id="ARBA00004651"/>
    </source>
</evidence>